<dbReference type="EMBL" id="BFAG01000002">
    <property type="protein sequence ID" value="GBF04578.1"/>
    <property type="molecule type" value="Genomic_DNA"/>
</dbReference>
<evidence type="ECO:0000256" key="1">
    <source>
        <dbReference type="SAM" id="MobiDB-lite"/>
    </source>
</evidence>
<evidence type="ECO:0000313" key="3">
    <source>
        <dbReference type="Proteomes" id="UP000236569"/>
    </source>
</evidence>
<gene>
    <name evidence="2" type="ORF">DAERI_020175</name>
</gene>
<comment type="caution">
    <text evidence="2">The sequence shown here is derived from an EMBL/GenBank/DDBJ whole genome shotgun (WGS) entry which is preliminary data.</text>
</comment>
<evidence type="ECO:0000313" key="2">
    <source>
        <dbReference type="EMBL" id="GBF04578.1"/>
    </source>
</evidence>
<name>A0A2I9DEZ5_9DEIO</name>
<reference evidence="3" key="1">
    <citation type="submission" date="2018-01" db="EMBL/GenBank/DDBJ databases">
        <title>Draft Genome Sequence of the Radioresistant Bacterium Deinococcus aerius TR0125, Isolated from the Higher Atmosphere above Japan.</title>
        <authorList>
            <person name="Satoh K."/>
            <person name="Arai H."/>
            <person name="Sanzen T."/>
            <person name="Kawaguchi Y."/>
            <person name="Hayashi H."/>
            <person name="Yokobori S."/>
            <person name="Yamagishi A."/>
            <person name="Oono Y."/>
            <person name="Narumi I."/>
        </authorList>
    </citation>
    <scope>NUCLEOTIDE SEQUENCE [LARGE SCALE GENOMIC DNA]</scope>
    <source>
        <strain evidence="3">TR0125</strain>
    </source>
</reference>
<sequence>MRQPVETTMDRREELRAESHASIREAQQLMTGIRARHQDARPAEKKPVSDAFRARFK</sequence>
<dbReference type="Proteomes" id="UP000236569">
    <property type="component" value="Unassembled WGS sequence"/>
</dbReference>
<feature type="region of interest" description="Disordered" evidence="1">
    <location>
        <begin position="34"/>
        <end position="57"/>
    </location>
</feature>
<keyword evidence="3" id="KW-1185">Reference proteome</keyword>
<feature type="compositionally biased region" description="Basic and acidic residues" evidence="1">
    <location>
        <begin position="36"/>
        <end position="48"/>
    </location>
</feature>
<accession>A0A2I9DEZ5</accession>
<organism evidence="2 3">
    <name type="scientific">Deinococcus aerius</name>
    <dbReference type="NCBI Taxonomy" id="200253"/>
    <lineage>
        <taxon>Bacteria</taxon>
        <taxon>Thermotogati</taxon>
        <taxon>Deinococcota</taxon>
        <taxon>Deinococci</taxon>
        <taxon>Deinococcales</taxon>
        <taxon>Deinococcaceae</taxon>
        <taxon>Deinococcus</taxon>
    </lineage>
</organism>
<dbReference type="AlphaFoldDB" id="A0A2I9DEZ5"/>
<protein>
    <submittedName>
        <fullName evidence="2">Uncharacterized protein</fullName>
    </submittedName>
</protein>
<proteinExistence type="predicted"/>
<dbReference type="RefSeq" id="WP_164973326.1">
    <property type="nucleotide sequence ID" value="NZ_BFAG01000002.1"/>
</dbReference>